<dbReference type="Pfam" id="PF00028">
    <property type="entry name" value="Cadherin"/>
    <property type="match status" value="6"/>
</dbReference>
<keyword evidence="7" id="KW-0130">Cell adhesion</keyword>
<evidence type="ECO:0000256" key="15">
    <source>
        <dbReference type="PROSITE-ProRule" id="PRU00043"/>
    </source>
</evidence>
<evidence type="ECO:0000256" key="10">
    <source>
        <dbReference type="ARBA" id="ARBA00023180"/>
    </source>
</evidence>
<keyword evidence="5" id="KW-0677">Repeat</keyword>
<comment type="subcellular location">
    <subcellularLocation>
        <location evidence="1">Cell membrane</location>
        <topology evidence="1">Single-pass type I membrane protein</topology>
    </subcellularLocation>
</comment>
<evidence type="ECO:0000256" key="13">
    <source>
        <dbReference type="ARBA" id="ARBA00072299"/>
    </source>
</evidence>
<protein>
    <recommendedName>
        <fullName evidence="13">Protocadherin-16</fullName>
    </recommendedName>
    <alternativeName>
        <fullName evidence="14">Protein dachsous homolog 1</fullName>
    </alternativeName>
    <alternativeName>
        <fullName evidence="12">Protocadherin-20</fullName>
    </alternativeName>
</protein>
<sequence>LMESKPSGTLVGNIAAETNIARGISISGFKSLRYSFLNPNDVDIASLFSVDSTTSDITSNKLIDREKVCEFTADCVLTFDVKINSLLTSFFEIVTIKIIVDDVNDNAPIFPESEITVFIPENVNPGTMYRIDGATDKDRGKNNSVQSYEMISSANTFGLKVDKKLDGTSDVRIIVKNVIDREKKNYYRFFIIAKDGGNPPLSGNVTVNVNVSDENDNAPEFSEQHYDVSVTENTPVYSVIAKIHATDRDSGMNAKVVYRFSPHKSPEIEKLFALNPENGDISVRNELQYQSGNQFETIIEASDQGVPEQVSQAKLTLRILDVGNNPPLVTINPVSSGVGDMVLLSEGARVGTVVAHVNIVDKDVGPNGQVQCNCPHDFFSVHRLEGRGYIVQVKRILDRERNDEHKVMVICRDSGTPRLSARAKFTVRLTDMNDEPPVFTKRVFETSVEENNVIGRPIIRISANDADIGKNAIVQYHLNLADDSMFRINQNTGEIVANARFDRETMSEMKFTVRAVDEGNPPLTGTAEVLVRIIDENDNRPTFDASSLVFSINEDKKPGSEVGILRAKDADFNFNSDVEYAMLVNGAENVPFAVFSNGVIRTNKALDYEEQKRYSFNIIAKDKGRPPLNTTARVLVYVMDANDHSPIIVFPNSHNDTITVTSDTEPGTVITKVVAKDRDEGDNARLSYYINKGNVDNTFHIGSKSGEIVLARRLMLDEREDYHLTVSVQDQGKTQQASQTYLTVRIIYVNVTYIDSTHEDLRYIIIAGVVTGVTVILSIIIVAVILYVRRSDNQRRH</sequence>
<dbReference type="GeneID" id="20251194"/>
<comment type="subunit">
    <text evidence="11">Heterophilic interaction with FAT4; this interaction affects their respective protein levels.</text>
</comment>
<feature type="domain" description="Cadherin" evidence="17">
    <location>
        <begin position="1"/>
        <end position="110"/>
    </location>
</feature>
<keyword evidence="10" id="KW-0325">Glycoprotein</keyword>
<evidence type="ECO:0000256" key="4">
    <source>
        <dbReference type="ARBA" id="ARBA00022729"/>
    </source>
</evidence>
<evidence type="ECO:0000256" key="6">
    <source>
        <dbReference type="ARBA" id="ARBA00022837"/>
    </source>
</evidence>
<keyword evidence="4" id="KW-0732">Signal</keyword>
<gene>
    <name evidence="18" type="ORF">LOTGIDRAFT_51526</name>
</gene>
<dbReference type="CTD" id="20251194"/>
<evidence type="ECO:0000256" key="8">
    <source>
        <dbReference type="ARBA" id="ARBA00022989"/>
    </source>
</evidence>
<accession>V4AK96</accession>
<dbReference type="SUPFAM" id="SSF49313">
    <property type="entry name" value="Cadherin-like"/>
    <property type="match status" value="7"/>
</dbReference>
<dbReference type="SMART" id="SM00112">
    <property type="entry name" value="CA"/>
    <property type="match status" value="7"/>
</dbReference>
<organism evidence="18 19">
    <name type="scientific">Lottia gigantea</name>
    <name type="common">Giant owl limpet</name>
    <dbReference type="NCBI Taxonomy" id="225164"/>
    <lineage>
        <taxon>Eukaryota</taxon>
        <taxon>Metazoa</taxon>
        <taxon>Spiralia</taxon>
        <taxon>Lophotrochozoa</taxon>
        <taxon>Mollusca</taxon>
        <taxon>Gastropoda</taxon>
        <taxon>Patellogastropoda</taxon>
        <taxon>Lottioidea</taxon>
        <taxon>Lottiidae</taxon>
        <taxon>Lottia</taxon>
    </lineage>
</organism>
<evidence type="ECO:0000256" key="5">
    <source>
        <dbReference type="ARBA" id="ARBA00022737"/>
    </source>
</evidence>
<dbReference type="GO" id="GO:0005886">
    <property type="term" value="C:plasma membrane"/>
    <property type="evidence" value="ECO:0007669"/>
    <property type="project" value="UniProtKB-SubCell"/>
</dbReference>
<keyword evidence="3 16" id="KW-0812">Transmembrane</keyword>
<dbReference type="InterPro" id="IPR002126">
    <property type="entry name" value="Cadherin-like_dom"/>
</dbReference>
<dbReference type="HOGENOM" id="CLU_006480_5_1_1"/>
<dbReference type="FunFam" id="2.60.40.60:FF:000005">
    <property type="entry name" value="Protocadherin 9"/>
    <property type="match status" value="1"/>
</dbReference>
<dbReference type="OrthoDB" id="6252479at2759"/>
<keyword evidence="8 16" id="KW-1133">Transmembrane helix</keyword>
<evidence type="ECO:0000313" key="19">
    <source>
        <dbReference type="Proteomes" id="UP000030746"/>
    </source>
</evidence>
<evidence type="ECO:0000256" key="2">
    <source>
        <dbReference type="ARBA" id="ARBA00022475"/>
    </source>
</evidence>
<evidence type="ECO:0000256" key="7">
    <source>
        <dbReference type="ARBA" id="ARBA00022889"/>
    </source>
</evidence>
<dbReference type="InterPro" id="IPR050971">
    <property type="entry name" value="Cadherin-domain_protein"/>
</dbReference>
<keyword evidence="19" id="KW-1185">Reference proteome</keyword>
<dbReference type="FunFam" id="2.60.40.60:FF:000007">
    <property type="entry name" value="Protocadherin alpha 2"/>
    <property type="match status" value="1"/>
</dbReference>
<dbReference type="FunFam" id="2.60.40.60:FF:000035">
    <property type="entry name" value="Protocadherin Fat 3"/>
    <property type="match status" value="1"/>
</dbReference>
<evidence type="ECO:0000256" key="16">
    <source>
        <dbReference type="SAM" id="Phobius"/>
    </source>
</evidence>
<feature type="domain" description="Cadherin" evidence="17">
    <location>
        <begin position="544"/>
        <end position="648"/>
    </location>
</feature>
<dbReference type="PRINTS" id="PR00205">
    <property type="entry name" value="CADHERIN"/>
</dbReference>
<feature type="domain" description="Cadherin" evidence="17">
    <location>
        <begin position="344"/>
        <end position="439"/>
    </location>
</feature>
<dbReference type="EMBL" id="KB201890">
    <property type="protein sequence ID" value="ESO93971.1"/>
    <property type="molecule type" value="Genomic_DNA"/>
</dbReference>
<evidence type="ECO:0000259" key="17">
    <source>
        <dbReference type="PROSITE" id="PS50268"/>
    </source>
</evidence>
<name>V4AK96_LOTGI</name>
<reference evidence="18 19" key="1">
    <citation type="journal article" date="2013" name="Nature">
        <title>Insights into bilaterian evolution from three spiralian genomes.</title>
        <authorList>
            <person name="Simakov O."/>
            <person name="Marletaz F."/>
            <person name="Cho S.J."/>
            <person name="Edsinger-Gonzales E."/>
            <person name="Havlak P."/>
            <person name="Hellsten U."/>
            <person name="Kuo D.H."/>
            <person name="Larsson T."/>
            <person name="Lv J."/>
            <person name="Arendt D."/>
            <person name="Savage R."/>
            <person name="Osoegawa K."/>
            <person name="de Jong P."/>
            <person name="Grimwood J."/>
            <person name="Chapman J.A."/>
            <person name="Shapiro H."/>
            <person name="Aerts A."/>
            <person name="Otillar R.P."/>
            <person name="Terry A.Y."/>
            <person name="Boore J.L."/>
            <person name="Grigoriev I.V."/>
            <person name="Lindberg D.R."/>
            <person name="Seaver E.C."/>
            <person name="Weisblat D.A."/>
            <person name="Putnam N.H."/>
            <person name="Rokhsar D.S."/>
        </authorList>
    </citation>
    <scope>NUCLEOTIDE SEQUENCE [LARGE SCALE GENOMIC DNA]</scope>
</reference>
<feature type="domain" description="Cadherin" evidence="17">
    <location>
        <begin position="222"/>
        <end position="329"/>
    </location>
</feature>
<evidence type="ECO:0000256" key="12">
    <source>
        <dbReference type="ARBA" id="ARBA00072296"/>
    </source>
</evidence>
<dbReference type="CDD" id="cd11304">
    <property type="entry name" value="Cadherin_repeat"/>
    <property type="match status" value="7"/>
</dbReference>
<dbReference type="FunFam" id="2.60.40.60:FF:000002">
    <property type="entry name" value="Protocadherin alpha 2"/>
    <property type="match status" value="1"/>
</dbReference>
<keyword evidence="2" id="KW-1003">Cell membrane</keyword>
<feature type="non-terminal residue" evidence="18">
    <location>
        <position position="1"/>
    </location>
</feature>
<keyword evidence="6 15" id="KW-0106">Calcium</keyword>
<dbReference type="GO" id="GO:0007156">
    <property type="term" value="P:homophilic cell adhesion via plasma membrane adhesion molecules"/>
    <property type="evidence" value="ECO:0007669"/>
    <property type="project" value="InterPro"/>
</dbReference>
<feature type="non-terminal residue" evidence="18">
    <location>
        <position position="797"/>
    </location>
</feature>
<dbReference type="Gene3D" id="2.60.40.60">
    <property type="entry name" value="Cadherins"/>
    <property type="match status" value="7"/>
</dbReference>
<keyword evidence="9 16" id="KW-0472">Membrane</keyword>
<dbReference type="AlphaFoldDB" id="V4AK96"/>
<dbReference type="Pfam" id="PF08266">
    <property type="entry name" value="Cadherin_2"/>
    <property type="match status" value="1"/>
</dbReference>
<dbReference type="OMA" id="NPFDIFH"/>
<evidence type="ECO:0000313" key="18">
    <source>
        <dbReference type="EMBL" id="ESO93971.1"/>
    </source>
</evidence>
<feature type="domain" description="Cadherin" evidence="17">
    <location>
        <begin position="111"/>
        <end position="221"/>
    </location>
</feature>
<feature type="transmembrane region" description="Helical" evidence="16">
    <location>
        <begin position="763"/>
        <end position="788"/>
    </location>
</feature>
<evidence type="ECO:0000256" key="9">
    <source>
        <dbReference type="ARBA" id="ARBA00023136"/>
    </source>
</evidence>
<dbReference type="FunFam" id="2.60.40.60:FF:000020">
    <property type="entry name" value="Dachsous cadherin-related 1b"/>
    <property type="match status" value="1"/>
</dbReference>
<dbReference type="Proteomes" id="UP000030746">
    <property type="component" value="Unassembled WGS sequence"/>
</dbReference>
<proteinExistence type="predicted"/>
<feature type="domain" description="Cadherin" evidence="17">
    <location>
        <begin position="440"/>
        <end position="543"/>
    </location>
</feature>
<evidence type="ECO:0000256" key="1">
    <source>
        <dbReference type="ARBA" id="ARBA00004251"/>
    </source>
</evidence>
<dbReference type="PROSITE" id="PS50268">
    <property type="entry name" value="CADHERIN_2"/>
    <property type="match status" value="7"/>
</dbReference>
<dbReference type="GO" id="GO:0016477">
    <property type="term" value="P:cell migration"/>
    <property type="evidence" value="ECO:0007669"/>
    <property type="project" value="UniProtKB-ARBA"/>
</dbReference>
<dbReference type="PANTHER" id="PTHR24025:SF31">
    <property type="entry name" value="NEURAL-CADHERIN"/>
    <property type="match status" value="1"/>
</dbReference>
<dbReference type="RefSeq" id="XP_009055256.1">
    <property type="nucleotide sequence ID" value="XM_009057008.1"/>
</dbReference>
<dbReference type="InterPro" id="IPR015919">
    <property type="entry name" value="Cadherin-like_sf"/>
</dbReference>
<dbReference type="KEGG" id="lgi:LOTGIDRAFT_51526"/>
<dbReference type="GO" id="GO:0005911">
    <property type="term" value="C:cell-cell junction"/>
    <property type="evidence" value="ECO:0007669"/>
    <property type="project" value="TreeGrafter"/>
</dbReference>
<dbReference type="InterPro" id="IPR013164">
    <property type="entry name" value="Cadherin_N"/>
</dbReference>
<dbReference type="InterPro" id="IPR020894">
    <property type="entry name" value="Cadherin_CS"/>
</dbReference>
<dbReference type="PROSITE" id="PS00232">
    <property type="entry name" value="CADHERIN_1"/>
    <property type="match status" value="3"/>
</dbReference>
<evidence type="ECO:0000256" key="14">
    <source>
        <dbReference type="ARBA" id="ARBA00079083"/>
    </source>
</evidence>
<evidence type="ECO:0000256" key="3">
    <source>
        <dbReference type="ARBA" id="ARBA00022692"/>
    </source>
</evidence>
<dbReference type="GO" id="GO:0005509">
    <property type="term" value="F:calcium ion binding"/>
    <property type="evidence" value="ECO:0007669"/>
    <property type="project" value="UniProtKB-UniRule"/>
</dbReference>
<dbReference type="PANTHER" id="PTHR24025">
    <property type="entry name" value="DESMOGLEIN FAMILY MEMBER"/>
    <property type="match status" value="1"/>
</dbReference>
<feature type="domain" description="Cadherin" evidence="17">
    <location>
        <begin position="652"/>
        <end position="750"/>
    </location>
</feature>
<evidence type="ECO:0000256" key="11">
    <source>
        <dbReference type="ARBA" id="ARBA00062150"/>
    </source>
</evidence>